<sequence length="404" mass="46516">MFFLSVFSVFGQTRKELEEQRKQLNYEIKQVNSLLFKEKKKVDNALEDLNDLNRKISVRAKLISIINSEARILSKEIRVNETELKKLKKKLADLKADYADMIFKSYKSKSQQSRMMFLLSSENFQQAYKRLEYMKQYTAYRKKQGEEIVGQTNEVKAVNDSLLVQKALKDKLIVSENEQKKEIEEDKKNQEKLLATIKKKESSYKKELQSKVKEEKRVTVQIDRKIREEIERANRIARAKLKDEPSKKPIAVKKNEFILSPEAKALAAKFELNKGKLPWPVSEGIVVRKFGTQPHPSFPGITVNGTGLHIVTKEGISAQAIFNGRVLNVLVSAEGRKNILIQHGNYISSYNNLENVTVHKGDVVVTGQKIGQVFTDKVSKKTKLIFVLFKNTTRLNPSSWILRR</sequence>
<dbReference type="PANTHER" id="PTHR21666">
    <property type="entry name" value="PEPTIDASE-RELATED"/>
    <property type="match status" value="1"/>
</dbReference>
<dbReference type="EMBL" id="LVWE01000001">
    <property type="protein sequence ID" value="OAD46864.1"/>
    <property type="molecule type" value="Genomic_DNA"/>
</dbReference>
<dbReference type="GO" id="GO:0004222">
    <property type="term" value="F:metalloendopeptidase activity"/>
    <property type="evidence" value="ECO:0007669"/>
    <property type="project" value="TreeGrafter"/>
</dbReference>
<evidence type="ECO:0000256" key="1">
    <source>
        <dbReference type="ARBA" id="ARBA00022729"/>
    </source>
</evidence>
<evidence type="ECO:0000256" key="2">
    <source>
        <dbReference type="SAM" id="Coils"/>
    </source>
</evidence>
<dbReference type="STRING" id="1333662.LPB303_00760"/>
<dbReference type="SUPFAM" id="SSF51261">
    <property type="entry name" value="Duplicated hybrid motif"/>
    <property type="match status" value="1"/>
</dbReference>
<comment type="caution">
    <text evidence="4">The sequence shown here is derived from an EMBL/GenBank/DDBJ whole genome shotgun (WGS) entry which is preliminary data.</text>
</comment>
<dbReference type="Gene3D" id="2.70.70.10">
    <property type="entry name" value="Glucose Permease (Domain IIA)"/>
    <property type="match status" value="1"/>
</dbReference>
<dbReference type="Pfam" id="PF01551">
    <property type="entry name" value="Peptidase_M23"/>
    <property type="match status" value="1"/>
</dbReference>
<accession>A0A176TGB7</accession>
<protein>
    <submittedName>
        <fullName evidence="4">Peptidase M23</fullName>
    </submittedName>
</protein>
<feature type="coiled-coil region" evidence="2">
    <location>
        <begin position="14"/>
        <end position="104"/>
    </location>
</feature>
<organism evidence="4 5">
    <name type="scientific">Polaribacter atrinae</name>
    <dbReference type="NCBI Taxonomy" id="1333662"/>
    <lineage>
        <taxon>Bacteria</taxon>
        <taxon>Pseudomonadati</taxon>
        <taxon>Bacteroidota</taxon>
        <taxon>Flavobacteriia</taxon>
        <taxon>Flavobacteriales</taxon>
        <taxon>Flavobacteriaceae</taxon>
    </lineage>
</organism>
<dbReference type="Gene3D" id="6.10.250.3150">
    <property type="match status" value="1"/>
</dbReference>
<dbReference type="PANTHER" id="PTHR21666:SF289">
    <property type="entry name" value="L-ALA--D-GLU ENDOPEPTIDASE"/>
    <property type="match status" value="1"/>
</dbReference>
<evidence type="ECO:0000313" key="5">
    <source>
        <dbReference type="Proteomes" id="UP000076923"/>
    </source>
</evidence>
<dbReference type="Proteomes" id="UP000076923">
    <property type="component" value="Unassembled WGS sequence"/>
</dbReference>
<dbReference type="CDD" id="cd12797">
    <property type="entry name" value="M23_peptidase"/>
    <property type="match status" value="1"/>
</dbReference>
<proteinExistence type="predicted"/>
<keyword evidence="1" id="KW-0732">Signal</keyword>
<gene>
    <name evidence="4" type="ORF">LPB303_00760</name>
</gene>
<reference evidence="4 5" key="1">
    <citation type="submission" date="2016-02" db="EMBL/GenBank/DDBJ databases">
        <title>Draft genome sequence of Polaribacter atrinae KACC17473.</title>
        <authorList>
            <person name="Shin S.-K."/>
            <person name="Yi H."/>
        </authorList>
    </citation>
    <scope>NUCLEOTIDE SEQUENCE [LARGE SCALE GENOMIC DNA]</scope>
    <source>
        <strain evidence="4 5">KACC 17473</strain>
    </source>
</reference>
<evidence type="ECO:0000313" key="4">
    <source>
        <dbReference type="EMBL" id="OAD46864.1"/>
    </source>
</evidence>
<feature type="coiled-coil region" evidence="2">
    <location>
        <begin position="173"/>
        <end position="200"/>
    </location>
</feature>
<keyword evidence="2" id="KW-0175">Coiled coil</keyword>
<feature type="domain" description="M23ase beta-sheet core" evidence="3">
    <location>
        <begin position="306"/>
        <end position="397"/>
    </location>
</feature>
<dbReference type="InterPro" id="IPR016047">
    <property type="entry name" value="M23ase_b-sheet_dom"/>
</dbReference>
<dbReference type="AlphaFoldDB" id="A0A176TGB7"/>
<dbReference type="InterPro" id="IPR050570">
    <property type="entry name" value="Cell_wall_metabolism_enzyme"/>
</dbReference>
<keyword evidence="5" id="KW-1185">Reference proteome</keyword>
<evidence type="ECO:0000259" key="3">
    <source>
        <dbReference type="Pfam" id="PF01551"/>
    </source>
</evidence>
<dbReference type="InterPro" id="IPR011055">
    <property type="entry name" value="Dup_hybrid_motif"/>
</dbReference>
<name>A0A176TGB7_9FLAO</name>